<evidence type="ECO:0000313" key="2">
    <source>
        <dbReference type="Proteomes" id="UP000887226"/>
    </source>
</evidence>
<organism evidence="1 2">
    <name type="scientific">Calycina marina</name>
    <dbReference type="NCBI Taxonomy" id="1763456"/>
    <lineage>
        <taxon>Eukaryota</taxon>
        <taxon>Fungi</taxon>
        <taxon>Dikarya</taxon>
        <taxon>Ascomycota</taxon>
        <taxon>Pezizomycotina</taxon>
        <taxon>Leotiomycetes</taxon>
        <taxon>Helotiales</taxon>
        <taxon>Pezizellaceae</taxon>
        <taxon>Calycina</taxon>
    </lineage>
</organism>
<keyword evidence="2" id="KW-1185">Reference proteome</keyword>
<accession>A0A9P7YVX1</accession>
<name>A0A9P7YVX1_9HELO</name>
<gene>
    <name evidence="1" type="ORF">BJ878DRAFT_430431</name>
</gene>
<comment type="caution">
    <text evidence="1">The sequence shown here is derived from an EMBL/GenBank/DDBJ whole genome shotgun (WGS) entry which is preliminary data.</text>
</comment>
<dbReference type="OrthoDB" id="3011762at2759"/>
<dbReference type="Proteomes" id="UP000887226">
    <property type="component" value="Unassembled WGS sequence"/>
</dbReference>
<evidence type="ECO:0000313" key="1">
    <source>
        <dbReference type="EMBL" id="KAG9240377.1"/>
    </source>
</evidence>
<dbReference type="AlphaFoldDB" id="A0A9P7YVX1"/>
<sequence length="124" mass="13803">YFTWIMGMLITLAYIHMYLIPFEKSSETADALGSPPQSTAGDLCLTAKGVMSTSELIRLGHSIQYVAHHLSALSHLVSHLLIKFPLRHMLLFFASQATELFSDLDLLLKHHAVTPENSSMSYAL</sequence>
<proteinExistence type="predicted"/>
<feature type="non-terminal residue" evidence="1">
    <location>
        <position position="1"/>
    </location>
</feature>
<dbReference type="EMBL" id="MU254466">
    <property type="protein sequence ID" value="KAG9240377.1"/>
    <property type="molecule type" value="Genomic_DNA"/>
</dbReference>
<reference evidence="1" key="1">
    <citation type="journal article" date="2021" name="IMA Fungus">
        <title>Genomic characterization of three marine fungi, including Emericellopsis atlantica sp. nov. with signatures of a generalist lifestyle and marine biomass degradation.</title>
        <authorList>
            <person name="Hagestad O.C."/>
            <person name="Hou L."/>
            <person name="Andersen J.H."/>
            <person name="Hansen E.H."/>
            <person name="Altermark B."/>
            <person name="Li C."/>
            <person name="Kuhnert E."/>
            <person name="Cox R.J."/>
            <person name="Crous P.W."/>
            <person name="Spatafora J.W."/>
            <person name="Lail K."/>
            <person name="Amirebrahimi M."/>
            <person name="Lipzen A."/>
            <person name="Pangilinan J."/>
            <person name="Andreopoulos W."/>
            <person name="Hayes R.D."/>
            <person name="Ng V."/>
            <person name="Grigoriev I.V."/>
            <person name="Jackson S.A."/>
            <person name="Sutton T.D.S."/>
            <person name="Dobson A.D.W."/>
            <person name="Rama T."/>
        </authorList>
    </citation>
    <scope>NUCLEOTIDE SEQUENCE</scope>
    <source>
        <strain evidence="1">TRa3180A</strain>
    </source>
</reference>
<protein>
    <submittedName>
        <fullName evidence="1">Uncharacterized protein</fullName>
    </submittedName>
</protein>